<keyword evidence="3" id="KW-0804">Transcription</keyword>
<dbReference type="InterPro" id="IPR043425">
    <property type="entry name" value="NusG-like"/>
</dbReference>
<dbReference type="RefSeq" id="WP_183868392.1">
    <property type="nucleotide sequence ID" value="NZ_JACHCF010000008.1"/>
</dbReference>
<accession>A0A7W8YVC8</accession>
<proteinExistence type="predicted"/>
<dbReference type="Pfam" id="PF02357">
    <property type="entry name" value="NusG"/>
    <property type="match status" value="1"/>
</dbReference>
<keyword evidence="5" id="KW-0251">Elongation factor</keyword>
<feature type="domain" description="NusG-like N-terminal" evidence="4">
    <location>
        <begin position="9"/>
        <end position="106"/>
    </location>
</feature>
<dbReference type="SUPFAM" id="SSF50104">
    <property type="entry name" value="Translation proteins SH3-like domain"/>
    <property type="match status" value="1"/>
</dbReference>
<keyword evidence="2" id="KW-0805">Transcription regulation</keyword>
<evidence type="ECO:0000256" key="2">
    <source>
        <dbReference type="ARBA" id="ARBA00023015"/>
    </source>
</evidence>
<dbReference type="AlphaFoldDB" id="A0A7W8YVC8"/>
<dbReference type="SUPFAM" id="SSF82679">
    <property type="entry name" value="N-utilization substance G protein NusG, N-terminal domain"/>
    <property type="match status" value="1"/>
</dbReference>
<dbReference type="Proteomes" id="UP000537718">
    <property type="component" value="Unassembled WGS sequence"/>
</dbReference>
<evidence type="ECO:0000313" key="5">
    <source>
        <dbReference type="EMBL" id="MBB5622481.1"/>
    </source>
</evidence>
<dbReference type="EMBL" id="JACHCF010000008">
    <property type="protein sequence ID" value="MBB5622481.1"/>
    <property type="molecule type" value="Genomic_DNA"/>
</dbReference>
<dbReference type="GO" id="GO:0006354">
    <property type="term" value="P:DNA-templated transcription elongation"/>
    <property type="evidence" value="ECO:0007669"/>
    <property type="project" value="InterPro"/>
</dbReference>
<dbReference type="CDD" id="cd09895">
    <property type="entry name" value="NGN_SP_UpxY"/>
    <property type="match status" value="1"/>
</dbReference>
<dbReference type="Gene3D" id="3.30.70.940">
    <property type="entry name" value="NusG, N-terminal domain"/>
    <property type="match status" value="1"/>
</dbReference>
<dbReference type="GO" id="GO:0003746">
    <property type="term" value="F:translation elongation factor activity"/>
    <property type="evidence" value="ECO:0007669"/>
    <property type="project" value="UniProtKB-KW"/>
</dbReference>
<name>A0A7W8YVC8_9SPHI</name>
<dbReference type="InterPro" id="IPR008991">
    <property type="entry name" value="Translation_prot_SH3-like_sf"/>
</dbReference>
<sequence>MINHQITSPNKWYVVYTYPQLEKNIERALSRANITCFLPVQKVTKQWSDRKKTVEVALFPNYIFVKTTPQERFDILNFYGVSHYVCCSKQPVVVSDSDIDIIRKLNVEPDLTVERSIQMGETVDIIDGPFEGFKGVVFERKGRKRFGIKIDTLNQFVSFEVDQSSIRPVELVN</sequence>
<organism evidence="5 6">
    <name type="scientific">Pedobacter cryoconitis</name>
    <dbReference type="NCBI Taxonomy" id="188932"/>
    <lineage>
        <taxon>Bacteria</taxon>
        <taxon>Pseudomonadati</taxon>
        <taxon>Bacteroidota</taxon>
        <taxon>Sphingobacteriia</taxon>
        <taxon>Sphingobacteriales</taxon>
        <taxon>Sphingobacteriaceae</taxon>
        <taxon>Pedobacter</taxon>
    </lineage>
</organism>
<protein>
    <submittedName>
        <fullName evidence="5">Transcription elongation factor/antiterminator RfaH</fullName>
    </submittedName>
</protein>
<dbReference type="InterPro" id="IPR036735">
    <property type="entry name" value="NGN_dom_sf"/>
</dbReference>
<dbReference type="PANTHER" id="PTHR30265">
    <property type="entry name" value="RHO-INTERACTING TRANSCRIPTION TERMINATION FACTOR NUSG"/>
    <property type="match status" value="1"/>
</dbReference>
<gene>
    <name evidence="5" type="ORF">HDE69_003556</name>
</gene>
<evidence type="ECO:0000259" key="4">
    <source>
        <dbReference type="SMART" id="SM00738"/>
    </source>
</evidence>
<dbReference type="NCBIfam" id="NF033644">
    <property type="entry name" value="antiterm_UpxY"/>
    <property type="match status" value="1"/>
</dbReference>
<dbReference type="GO" id="GO:0031564">
    <property type="term" value="P:transcription antitermination"/>
    <property type="evidence" value="ECO:0007669"/>
    <property type="project" value="UniProtKB-KW"/>
</dbReference>
<evidence type="ECO:0000313" key="6">
    <source>
        <dbReference type="Proteomes" id="UP000537718"/>
    </source>
</evidence>
<keyword evidence="1" id="KW-0889">Transcription antitermination</keyword>
<evidence type="ECO:0000256" key="1">
    <source>
        <dbReference type="ARBA" id="ARBA00022814"/>
    </source>
</evidence>
<dbReference type="InterPro" id="IPR006645">
    <property type="entry name" value="NGN-like_dom"/>
</dbReference>
<keyword evidence="5" id="KW-0648">Protein biosynthesis</keyword>
<comment type="caution">
    <text evidence="5">The sequence shown here is derived from an EMBL/GenBank/DDBJ whole genome shotgun (WGS) entry which is preliminary data.</text>
</comment>
<dbReference type="PANTHER" id="PTHR30265:SF4">
    <property type="entry name" value="KOW MOTIF FAMILY PROTEIN, EXPRESSED"/>
    <property type="match status" value="1"/>
</dbReference>
<evidence type="ECO:0000256" key="3">
    <source>
        <dbReference type="ARBA" id="ARBA00023163"/>
    </source>
</evidence>
<dbReference type="SMART" id="SM00738">
    <property type="entry name" value="NGN"/>
    <property type="match status" value="1"/>
</dbReference>
<reference evidence="5 6" key="1">
    <citation type="submission" date="2020-08" db="EMBL/GenBank/DDBJ databases">
        <title>Genomic Encyclopedia of Type Strains, Phase IV (KMG-V): Genome sequencing to study the core and pangenomes of soil and plant-associated prokaryotes.</title>
        <authorList>
            <person name="Whitman W."/>
        </authorList>
    </citation>
    <scope>NUCLEOTIDE SEQUENCE [LARGE SCALE GENOMIC DNA]</scope>
    <source>
        <strain evidence="5 6">MP7CTX6</strain>
    </source>
</reference>